<name>A0A2C8ZAA3_9MICO</name>
<keyword evidence="10" id="KW-1185">Reference proteome</keyword>
<organism evidence="9 10">
    <name type="scientific">Salinibacterium xinjiangense</name>
    <dbReference type="NCBI Taxonomy" id="386302"/>
    <lineage>
        <taxon>Bacteria</taxon>
        <taxon>Bacillati</taxon>
        <taxon>Actinomycetota</taxon>
        <taxon>Actinomycetes</taxon>
        <taxon>Micrococcales</taxon>
        <taxon>Microbacteriaceae</taxon>
        <taxon>Salinibacterium</taxon>
    </lineage>
</organism>
<keyword evidence="5 7" id="KW-1133">Transmembrane helix</keyword>
<keyword evidence="2 7" id="KW-0813">Transport</keyword>
<sequence length="326" mass="35062">MSAVAPIDLPVDQKTKTQLGRGARAVERSTLRKSKARLTSKGATIAAIVIAILWTTPTLGLLITSFRPPELINTSGWWSIFTNPGFTLGNYDAVLNGSATTVSLGQSFINSIAITLPAALFPLVIASLAAYAFAWIPFKGRNILFIGVFALQVVPIQMALVPLLSLFARGLSIGDFEIFAGLGAGGNSYGQVWIAHTIFALPLAIFLLHNFISEIPQELIEAARVDGAGHGQTFFRIVLPLAMPAIASFAIFQFLWVWNDLLVALVFADGAVGPITKVLREITGNRGQDWYLLTSGAFIAMIVPLIVFFALQRFFVRGLLAGSTKG</sequence>
<dbReference type="GO" id="GO:0005886">
    <property type="term" value="C:plasma membrane"/>
    <property type="evidence" value="ECO:0007669"/>
    <property type="project" value="UniProtKB-SubCell"/>
</dbReference>
<keyword evidence="4 7" id="KW-0812">Transmembrane</keyword>
<evidence type="ECO:0000313" key="10">
    <source>
        <dbReference type="Proteomes" id="UP000219440"/>
    </source>
</evidence>
<evidence type="ECO:0000313" key="9">
    <source>
        <dbReference type="EMBL" id="SOE60922.1"/>
    </source>
</evidence>
<feature type="transmembrane region" description="Helical" evidence="7">
    <location>
        <begin position="291"/>
        <end position="311"/>
    </location>
</feature>
<dbReference type="InterPro" id="IPR000515">
    <property type="entry name" value="MetI-like"/>
</dbReference>
<dbReference type="PANTHER" id="PTHR43744:SF4">
    <property type="entry name" value="OSMOPROTECTIVE COMPOUNDS UPTAKE PERMEASE PROTEIN GGTD"/>
    <property type="match status" value="1"/>
</dbReference>
<evidence type="ECO:0000256" key="3">
    <source>
        <dbReference type="ARBA" id="ARBA00022475"/>
    </source>
</evidence>
<proteinExistence type="inferred from homology"/>
<evidence type="ECO:0000256" key="2">
    <source>
        <dbReference type="ARBA" id="ARBA00022448"/>
    </source>
</evidence>
<dbReference type="PANTHER" id="PTHR43744">
    <property type="entry name" value="ABC TRANSPORTER PERMEASE PROTEIN MG189-RELATED-RELATED"/>
    <property type="match status" value="1"/>
</dbReference>
<reference evidence="9 10" key="1">
    <citation type="submission" date="2017-09" db="EMBL/GenBank/DDBJ databases">
        <authorList>
            <person name="Ehlers B."/>
            <person name="Leendertz F.H."/>
        </authorList>
    </citation>
    <scope>NUCLEOTIDE SEQUENCE [LARGE SCALE GENOMIC DNA]</scope>
    <source>
        <strain evidence="9 10">CGMCC 1.05381</strain>
    </source>
</reference>
<dbReference type="Pfam" id="PF00528">
    <property type="entry name" value="BPD_transp_1"/>
    <property type="match status" value="1"/>
</dbReference>
<feature type="transmembrane region" description="Helical" evidence="7">
    <location>
        <begin position="143"/>
        <end position="168"/>
    </location>
</feature>
<feature type="domain" description="ABC transmembrane type-1" evidence="8">
    <location>
        <begin position="108"/>
        <end position="311"/>
    </location>
</feature>
<evidence type="ECO:0000256" key="4">
    <source>
        <dbReference type="ARBA" id="ARBA00022692"/>
    </source>
</evidence>
<dbReference type="Proteomes" id="UP000219440">
    <property type="component" value="Unassembled WGS sequence"/>
</dbReference>
<dbReference type="AlphaFoldDB" id="A0A2C8ZAA3"/>
<dbReference type="RefSeq" id="WP_097060295.1">
    <property type="nucleotide sequence ID" value="NZ_BMLC01000001.1"/>
</dbReference>
<evidence type="ECO:0000256" key="7">
    <source>
        <dbReference type="RuleBase" id="RU363032"/>
    </source>
</evidence>
<evidence type="ECO:0000256" key="1">
    <source>
        <dbReference type="ARBA" id="ARBA00004651"/>
    </source>
</evidence>
<dbReference type="PROSITE" id="PS50928">
    <property type="entry name" value="ABC_TM1"/>
    <property type="match status" value="1"/>
</dbReference>
<keyword evidence="3" id="KW-1003">Cell membrane</keyword>
<keyword evidence="6 7" id="KW-0472">Membrane</keyword>
<dbReference type="Gene3D" id="1.10.3720.10">
    <property type="entry name" value="MetI-like"/>
    <property type="match status" value="1"/>
</dbReference>
<evidence type="ECO:0000259" key="8">
    <source>
        <dbReference type="PROSITE" id="PS50928"/>
    </source>
</evidence>
<dbReference type="SUPFAM" id="SSF161098">
    <property type="entry name" value="MetI-like"/>
    <property type="match status" value="1"/>
</dbReference>
<feature type="transmembrane region" description="Helical" evidence="7">
    <location>
        <begin position="112"/>
        <end position="136"/>
    </location>
</feature>
<comment type="subcellular location">
    <subcellularLocation>
        <location evidence="1 7">Cell membrane</location>
        <topology evidence="1 7">Multi-pass membrane protein</topology>
    </subcellularLocation>
</comment>
<dbReference type="OrthoDB" id="9794684at2"/>
<evidence type="ECO:0000256" key="6">
    <source>
        <dbReference type="ARBA" id="ARBA00023136"/>
    </source>
</evidence>
<dbReference type="CDD" id="cd06261">
    <property type="entry name" value="TM_PBP2"/>
    <property type="match status" value="1"/>
</dbReference>
<gene>
    <name evidence="9" type="ORF">SAMN06296378_1175</name>
</gene>
<dbReference type="InterPro" id="IPR035906">
    <property type="entry name" value="MetI-like_sf"/>
</dbReference>
<feature type="transmembrane region" description="Helical" evidence="7">
    <location>
        <begin position="261"/>
        <end position="279"/>
    </location>
</feature>
<evidence type="ECO:0000256" key="5">
    <source>
        <dbReference type="ARBA" id="ARBA00022989"/>
    </source>
</evidence>
<feature type="transmembrane region" description="Helical" evidence="7">
    <location>
        <begin position="233"/>
        <end position="255"/>
    </location>
</feature>
<dbReference type="EMBL" id="OCST01000002">
    <property type="protein sequence ID" value="SOE60922.1"/>
    <property type="molecule type" value="Genomic_DNA"/>
</dbReference>
<dbReference type="GO" id="GO:0055085">
    <property type="term" value="P:transmembrane transport"/>
    <property type="evidence" value="ECO:0007669"/>
    <property type="project" value="InterPro"/>
</dbReference>
<feature type="transmembrane region" description="Helical" evidence="7">
    <location>
        <begin position="188"/>
        <end position="212"/>
    </location>
</feature>
<feature type="transmembrane region" description="Helical" evidence="7">
    <location>
        <begin position="42"/>
        <end position="63"/>
    </location>
</feature>
<accession>A0A2C8ZAA3</accession>
<comment type="similarity">
    <text evidence="7">Belongs to the binding-protein-dependent transport system permease family.</text>
</comment>
<protein>
    <submittedName>
        <fullName evidence="9">Carbohydrate ABC transporter membrane protein 2, CUT1 family</fullName>
    </submittedName>
</protein>